<name>A0A8J7Q790_9BACT</name>
<accession>A0A8J7Q790</accession>
<organism evidence="2 3">
    <name type="scientific">Acanthopleuribacter pedis</name>
    <dbReference type="NCBI Taxonomy" id="442870"/>
    <lineage>
        <taxon>Bacteria</taxon>
        <taxon>Pseudomonadati</taxon>
        <taxon>Acidobacteriota</taxon>
        <taxon>Holophagae</taxon>
        <taxon>Acanthopleuribacterales</taxon>
        <taxon>Acanthopleuribacteraceae</taxon>
        <taxon>Acanthopleuribacter</taxon>
    </lineage>
</organism>
<evidence type="ECO:0000313" key="3">
    <source>
        <dbReference type="Proteomes" id="UP000664417"/>
    </source>
</evidence>
<gene>
    <name evidence="2" type="ORF">J3U88_25805</name>
</gene>
<evidence type="ECO:0000313" key="2">
    <source>
        <dbReference type="EMBL" id="MBO1321922.1"/>
    </source>
</evidence>
<sequence>MFQRCFMVCLLVSWMNLGLAQDLSPLEPFIGTWGGDVEMEAAMGGGTFSGKVTFAWAPGKKAITSQMTLIVGGQEMPGSQGITGWNPATKSFYFVDIGADGSWTEGTIEKKGETGFYYEWQSLPVTGAPITMKQEQSFVDADTYNWRVFMKQGDTWVPVMKEVTFKRKK</sequence>
<keyword evidence="3" id="KW-1185">Reference proteome</keyword>
<dbReference type="AlphaFoldDB" id="A0A8J7Q790"/>
<evidence type="ECO:0000256" key="1">
    <source>
        <dbReference type="SAM" id="SignalP"/>
    </source>
</evidence>
<protein>
    <recommendedName>
        <fullName evidence="4">DUF1579 domain-containing protein</fullName>
    </recommendedName>
</protein>
<reference evidence="2" key="1">
    <citation type="submission" date="2021-03" db="EMBL/GenBank/DDBJ databases">
        <authorList>
            <person name="Wang G."/>
        </authorList>
    </citation>
    <scope>NUCLEOTIDE SEQUENCE</scope>
    <source>
        <strain evidence="2">KCTC 12899</strain>
    </source>
</reference>
<dbReference type="EMBL" id="JAFREP010000029">
    <property type="protein sequence ID" value="MBO1321922.1"/>
    <property type="molecule type" value="Genomic_DNA"/>
</dbReference>
<dbReference type="RefSeq" id="WP_207861894.1">
    <property type="nucleotide sequence ID" value="NZ_JAFREP010000029.1"/>
</dbReference>
<proteinExistence type="predicted"/>
<comment type="caution">
    <text evidence="2">The sequence shown here is derived from an EMBL/GenBank/DDBJ whole genome shotgun (WGS) entry which is preliminary data.</text>
</comment>
<keyword evidence="1" id="KW-0732">Signal</keyword>
<dbReference type="Proteomes" id="UP000664417">
    <property type="component" value="Unassembled WGS sequence"/>
</dbReference>
<evidence type="ECO:0008006" key="4">
    <source>
        <dbReference type="Google" id="ProtNLM"/>
    </source>
</evidence>
<feature type="signal peptide" evidence="1">
    <location>
        <begin position="1"/>
        <end position="20"/>
    </location>
</feature>
<feature type="chain" id="PRO_5035312315" description="DUF1579 domain-containing protein" evidence="1">
    <location>
        <begin position="21"/>
        <end position="169"/>
    </location>
</feature>